<comment type="caution">
    <text evidence="2">The sequence shown here is derived from an EMBL/GenBank/DDBJ whole genome shotgun (WGS) entry which is preliminary data.</text>
</comment>
<proteinExistence type="predicted"/>
<gene>
    <name evidence="2" type="ORF">ACFPP9_19190</name>
</gene>
<evidence type="ECO:0000256" key="1">
    <source>
        <dbReference type="SAM" id="MobiDB-lite"/>
    </source>
</evidence>
<feature type="region of interest" description="Disordered" evidence="1">
    <location>
        <begin position="1"/>
        <end position="28"/>
    </location>
</feature>
<evidence type="ECO:0008006" key="4">
    <source>
        <dbReference type="Google" id="ProtNLM"/>
    </source>
</evidence>
<protein>
    <recommendedName>
        <fullName evidence="4">Adenylate cyclase</fullName>
    </recommendedName>
</protein>
<dbReference type="Proteomes" id="UP001596150">
    <property type="component" value="Unassembled WGS sequence"/>
</dbReference>
<evidence type="ECO:0000313" key="2">
    <source>
        <dbReference type="EMBL" id="MFC5517913.1"/>
    </source>
</evidence>
<dbReference type="Gene3D" id="1.25.40.10">
    <property type="entry name" value="Tetratricopeptide repeat domain"/>
    <property type="match status" value="1"/>
</dbReference>
<dbReference type="RefSeq" id="WP_266345298.1">
    <property type="nucleotide sequence ID" value="NZ_JAPKNH010000007.1"/>
</dbReference>
<dbReference type="InterPro" id="IPR011990">
    <property type="entry name" value="TPR-like_helical_dom_sf"/>
</dbReference>
<organism evidence="2 3">
    <name type="scientific">Kaistia terrae</name>
    <dbReference type="NCBI Taxonomy" id="537017"/>
    <lineage>
        <taxon>Bacteria</taxon>
        <taxon>Pseudomonadati</taxon>
        <taxon>Pseudomonadota</taxon>
        <taxon>Alphaproteobacteria</taxon>
        <taxon>Hyphomicrobiales</taxon>
        <taxon>Kaistiaceae</taxon>
        <taxon>Kaistia</taxon>
    </lineage>
</organism>
<evidence type="ECO:0000313" key="3">
    <source>
        <dbReference type="Proteomes" id="UP001596150"/>
    </source>
</evidence>
<dbReference type="SUPFAM" id="SSF48452">
    <property type="entry name" value="TPR-like"/>
    <property type="match status" value="1"/>
</dbReference>
<sequence>MSWWSSSVSLPLASTGEGTEDGSASEAGADDIRSQLDRILRSPDFDVTERSRKFLTYVVEEAIAGRADRIKAYAIATDVFGRDASFDAHSDPVVRIEAGHLRRALNLYYVTGGMSDPLIISIPKGSYVPKFDARPTARMASPSVAPSLWPRAAGVVIASVLALALFTWLAVDWTRSAAVQAPALPRLTVMPFDDLTDVGNSKAIARGLTREIIGQLAKFKDIVTIEGDPQGAPAGSTPEGSRYILAGDINLADNQFHVRARVLTRGENSVIWANSYEGDLQASKLIGIEAEIARQVATALGQPYGVIYQADASRRQDNAPDDWQAYACTLSYYAYRASLDAKTHPAVRKCLEDAVQRFPNYATAWALLSQTYVDEIRFRYPIEPSSSPASIDRALEAARRAVELDPENIRALQAEMFALFFHGEFAAALKVGEQAFRLNPNDTELVGEYGFRLALAGEWTRGCAMIEGARQRNPGPLAYYEAALALCAYFRSDFNEAEMWITKTPAPGNPNYHIIAAAIYGESGQTEKAAREREWLQAHVPKLLANLRPEIAIRVVRPEDVEHLMQSLRKAGIAPPSSESPISN</sequence>
<reference evidence="3" key="1">
    <citation type="journal article" date="2019" name="Int. J. Syst. Evol. Microbiol.">
        <title>The Global Catalogue of Microorganisms (GCM) 10K type strain sequencing project: providing services to taxonomists for standard genome sequencing and annotation.</title>
        <authorList>
            <consortium name="The Broad Institute Genomics Platform"/>
            <consortium name="The Broad Institute Genome Sequencing Center for Infectious Disease"/>
            <person name="Wu L."/>
            <person name="Ma J."/>
        </authorList>
    </citation>
    <scope>NUCLEOTIDE SEQUENCE [LARGE SCALE GENOMIC DNA]</scope>
    <source>
        <strain evidence="3">KACC 12633</strain>
    </source>
</reference>
<accession>A0ABW0Q0N4</accession>
<keyword evidence="3" id="KW-1185">Reference proteome</keyword>
<dbReference type="EMBL" id="JBHSML010000012">
    <property type="protein sequence ID" value="MFC5517913.1"/>
    <property type="molecule type" value="Genomic_DNA"/>
</dbReference>
<name>A0ABW0Q0N4_9HYPH</name>